<keyword evidence="7 12" id="KW-1133">Transmembrane helix</keyword>
<dbReference type="InterPro" id="IPR050271">
    <property type="entry name" value="UDP-glycosyltransferase"/>
</dbReference>
<keyword evidence="14" id="KW-1185">Reference proteome</keyword>
<dbReference type="PANTHER" id="PTHR48043:SF145">
    <property type="entry name" value="FI06409P-RELATED"/>
    <property type="match status" value="1"/>
</dbReference>
<organism evidence="13 14">
    <name type="scientific">Cinara cedri</name>
    <dbReference type="NCBI Taxonomy" id="506608"/>
    <lineage>
        <taxon>Eukaryota</taxon>
        <taxon>Metazoa</taxon>
        <taxon>Ecdysozoa</taxon>
        <taxon>Arthropoda</taxon>
        <taxon>Hexapoda</taxon>
        <taxon>Insecta</taxon>
        <taxon>Pterygota</taxon>
        <taxon>Neoptera</taxon>
        <taxon>Paraneoptera</taxon>
        <taxon>Hemiptera</taxon>
        <taxon>Sternorrhyncha</taxon>
        <taxon>Aphidomorpha</taxon>
        <taxon>Aphidoidea</taxon>
        <taxon>Aphididae</taxon>
        <taxon>Lachninae</taxon>
        <taxon>Cinara</taxon>
    </lineage>
</organism>
<evidence type="ECO:0000256" key="12">
    <source>
        <dbReference type="SAM" id="Phobius"/>
    </source>
</evidence>
<dbReference type="AlphaFoldDB" id="A0A5E4M4P8"/>
<evidence type="ECO:0000256" key="9">
    <source>
        <dbReference type="ARBA" id="ARBA00023180"/>
    </source>
</evidence>
<evidence type="ECO:0000256" key="6">
    <source>
        <dbReference type="ARBA" id="ARBA00022824"/>
    </source>
</evidence>
<evidence type="ECO:0000256" key="3">
    <source>
        <dbReference type="ARBA" id="ARBA00022676"/>
    </source>
</evidence>
<dbReference type="OrthoDB" id="5835829at2759"/>
<keyword evidence="8 12" id="KW-0472">Membrane</keyword>
<accession>A0A5E4M4P8</accession>
<evidence type="ECO:0000256" key="5">
    <source>
        <dbReference type="ARBA" id="ARBA00022692"/>
    </source>
</evidence>
<dbReference type="GO" id="GO:0008194">
    <property type="term" value="F:UDP-glycosyltransferase activity"/>
    <property type="evidence" value="ECO:0007669"/>
    <property type="project" value="InterPro"/>
</dbReference>
<comment type="subcellular location">
    <subcellularLocation>
        <location evidence="10">Endomembrane system</location>
        <topology evidence="10">Single-pass type I membrane protein</topology>
    </subcellularLocation>
    <subcellularLocation>
        <location evidence="1">Endoplasmic reticulum</location>
    </subcellularLocation>
</comment>
<dbReference type="GO" id="GO:0005783">
    <property type="term" value="C:endoplasmic reticulum"/>
    <property type="evidence" value="ECO:0007669"/>
    <property type="project" value="UniProtKB-SubCell"/>
</dbReference>
<evidence type="ECO:0000313" key="14">
    <source>
        <dbReference type="Proteomes" id="UP000325440"/>
    </source>
</evidence>
<gene>
    <name evidence="13" type="ORF">CINCED_3A017123</name>
</gene>
<dbReference type="InterPro" id="IPR002213">
    <property type="entry name" value="UDP_glucos_trans"/>
</dbReference>
<dbReference type="PROSITE" id="PS00375">
    <property type="entry name" value="UDPGT"/>
    <property type="match status" value="1"/>
</dbReference>
<dbReference type="CDD" id="cd03784">
    <property type="entry name" value="GT1_Gtf-like"/>
    <property type="match status" value="1"/>
</dbReference>
<dbReference type="EMBL" id="CABPRJ010000017">
    <property type="protein sequence ID" value="VVC25663.1"/>
    <property type="molecule type" value="Genomic_DNA"/>
</dbReference>
<keyword evidence="6" id="KW-0256">Endoplasmic reticulum</keyword>
<dbReference type="Proteomes" id="UP000325440">
    <property type="component" value="Unassembled WGS sequence"/>
</dbReference>
<dbReference type="Pfam" id="PF00201">
    <property type="entry name" value="UDPGT"/>
    <property type="match status" value="1"/>
</dbReference>
<evidence type="ECO:0000256" key="1">
    <source>
        <dbReference type="ARBA" id="ARBA00004240"/>
    </source>
</evidence>
<reference evidence="13 14" key="1">
    <citation type="submission" date="2019-08" db="EMBL/GenBank/DDBJ databases">
        <authorList>
            <person name="Alioto T."/>
            <person name="Alioto T."/>
            <person name="Gomez Garrido J."/>
        </authorList>
    </citation>
    <scope>NUCLEOTIDE SEQUENCE [LARGE SCALE GENOMIC DNA]</scope>
</reference>
<keyword evidence="3 11" id="KW-0328">Glycosyltransferase</keyword>
<evidence type="ECO:0000256" key="11">
    <source>
        <dbReference type="RuleBase" id="RU003718"/>
    </source>
</evidence>
<name>A0A5E4M4P8_9HEMI</name>
<evidence type="ECO:0000256" key="7">
    <source>
        <dbReference type="ARBA" id="ARBA00022989"/>
    </source>
</evidence>
<protein>
    <submittedName>
        <fullName evidence="13">UDP-glucuronosyl/UDP-glucosyltransferase</fullName>
    </submittedName>
</protein>
<dbReference type="PANTHER" id="PTHR48043">
    <property type="entry name" value="EG:EG0003.4 PROTEIN-RELATED"/>
    <property type="match status" value="1"/>
</dbReference>
<feature type="transmembrane region" description="Helical" evidence="12">
    <location>
        <begin position="54"/>
        <end position="78"/>
    </location>
</feature>
<keyword evidence="5 12" id="KW-0812">Transmembrane</keyword>
<comment type="similarity">
    <text evidence="2 11">Belongs to the UDP-glycosyltransferase family.</text>
</comment>
<dbReference type="Gene3D" id="3.40.50.2000">
    <property type="entry name" value="Glycogen Phosphorylase B"/>
    <property type="match status" value="1"/>
</dbReference>
<evidence type="ECO:0000256" key="4">
    <source>
        <dbReference type="ARBA" id="ARBA00022679"/>
    </source>
</evidence>
<evidence type="ECO:0000256" key="2">
    <source>
        <dbReference type="ARBA" id="ARBA00009995"/>
    </source>
</evidence>
<dbReference type="InterPro" id="IPR035595">
    <property type="entry name" value="UDP_glycos_trans_CS"/>
</dbReference>
<sequence length="568" mass="64576">MADFTERLKIKHRLVREVIRNLSDLFSFHLGLALCSLCLSLACLDVLRRTNMNLTGLLLVALVGVLSAANGANILGVFPVNGRSHWVVYEAVMKALAARGHNVTVITSFPQKTPVANYTEIDLSKTFPSVVNTIGIDLVLTYLTSVFANQWFISDHSMKLCRESQKLPEVQALLKSDIKFDAVFTEIFGADCDVGFAYHFKAPLLSIMSSSHLPWSYDRVGGPDNPSYIPTIVTRAAGKMNFKQRMINTLYYIYFKLAWKYYSEWPADKLLKENFGPNTPYINEIVYNTSMVFVNGHFSIDGPRPLVPNMVEIGGIHIKEPRPIPKNILKFIEDSPNGVMFFTFGSLIRVCTLPKHVLQTFKDVFSKLPIRVLWKYEEEMPDKPDNVFISNWMPQRDILNHPKVRAFMTHGGLLGTLEAVHSGVPVIGIPFFFDQPRNIIKLVEQGSGILLDYQSMTTDTLYDAITTIINNSSYAENAKKLANRFKDRPINSTESAVYWTEYVIRHKGAKHLRTAAVGMPWWKYYLVDVIGFILLIAFIVLYTIYFILKTILKKLFQKKETSKKEKTN</sequence>
<evidence type="ECO:0000256" key="8">
    <source>
        <dbReference type="ARBA" id="ARBA00023136"/>
    </source>
</evidence>
<feature type="transmembrane region" description="Helical" evidence="12">
    <location>
        <begin position="26"/>
        <end position="47"/>
    </location>
</feature>
<proteinExistence type="inferred from homology"/>
<keyword evidence="4 11" id="KW-0808">Transferase</keyword>
<feature type="transmembrane region" description="Helical" evidence="12">
    <location>
        <begin position="524"/>
        <end position="548"/>
    </location>
</feature>
<keyword evidence="9" id="KW-0325">Glycoprotein</keyword>
<dbReference type="SUPFAM" id="SSF53756">
    <property type="entry name" value="UDP-Glycosyltransferase/glycogen phosphorylase"/>
    <property type="match status" value="1"/>
</dbReference>
<dbReference type="FunFam" id="3.40.50.2000:FF:000050">
    <property type="entry name" value="UDP-glucuronosyltransferase"/>
    <property type="match status" value="1"/>
</dbReference>
<evidence type="ECO:0000313" key="13">
    <source>
        <dbReference type="EMBL" id="VVC25663.1"/>
    </source>
</evidence>
<evidence type="ECO:0000256" key="10">
    <source>
        <dbReference type="ARBA" id="ARBA00046288"/>
    </source>
</evidence>